<dbReference type="OrthoDB" id="3263880at2759"/>
<feature type="compositionally biased region" description="Low complexity" evidence="1">
    <location>
        <begin position="476"/>
        <end position="487"/>
    </location>
</feature>
<feature type="compositionally biased region" description="Low complexity" evidence="1">
    <location>
        <begin position="1"/>
        <end position="19"/>
    </location>
</feature>
<organism evidence="2 3">
    <name type="scientific">Sphagnurus paluster</name>
    <dbReference type="NCBI Taxonomy" id="117069"/>
    <lineage>
        <taxon>Eukaryota</taxon>
        <taxon>Fungi</taxon>
        <taxon>Dikarya</taxon>
        <taxon>Basidiomycota</taxon>
        <taxon>Agaricomycotina</taxon>
        <taxon>Agaricomycetes</taxon>
        <taxon>Agaricomycetidae</taxon>
        <taxon>Agaricales</taxon>
        <taxon>Tricholomatineae</taxon>
        <taxon>Lyophyllaceae</taxon>
        <taxon>Sphagnurus</taxon>
    </lineage>
</organism>
<reference evidence="2" key="2">
    <citation type="submission" date="2021-10" db="EMBL/GenBank/DDBJ databases">
        <title>Phylogenomics reveals ancestral predisposition of the termite-cultivated fungus Termitomyces towards a domesticated lifestyle.</title>
        <authorList>
            <person name="Auxier B."/>
            <person name="Grum-Grzhimaylo A."/>
            <person name="Cardenas M.E."/>
            <person name="Lodge J.D."/>
            <person name="Laessoe T."/>
            <person name="Pedersen O."/>
            <person name="Smith M.E."/>
            <person name="Kuyper T.W."/>
            <person name="Franco-Molano E.A."/>
            <person name="Baroni T.J."/>
            <person name="Aanen D.K."/>
        </authorList>
    </citation>
    <scope>NUCLEOTIDE SEQUENCE</scope>
    <source>
        <strain evidence="2">D49</strain>
    </source>
</reference>
<feature type="region of interest" description="Disordered" evidence="1">
    <location>
        <begin position="1"/>
        <end position="37"/>
    </location>
</feature>
<evidence type="ECO:0000313" key="2">
    <source>
        <dbReference type="EMBL" id="KAG5653270.1"/>
    </source>
</evidence>
<feature type="region of interest" description="Disordered" evidence="1">
    <location>
        <begin position="761"/>
        <end position="785"/>
    </location>
</feature>
<reference evidence="2" key="1">
    <citation type="submission" date="2021-02" db="EMBL/GenBank/DDBJ databases">
        <authorList>
            <person name="Nieuwenhuis M."/>
            <person name="Van De Peppel L.J.J."/>
        </authorList>
    </citation>
    <scope>NUCLEOTIDE SEQUENCE</scope>
    <source>
        <strain evidence="2">D49</strain>
    </source>
</reference>
<dbReference type="AlphaFoldDB" id="A0A9P7GPX2"/>
<gene>
    <name evidence="2" type="ORF">H0H81_001430</name>
</gene>
<feature type="compositionally biased region" description="Basic and acidic residues" evidence="1">
    <location>
        <begin position="185"/>
        <end position="201"/>
    </location>
</feature>
<dbReference type="Proteomes" id="UP000717328">
    <property type="component" value="Unassembled WGS sequence"/>
</dbReference>
<feature type="compositionally biased region" description="Polar residues" evidence="1">
    <location>
        <begin position="28"/>
        <end position="37"/>
    </location>
</feature>
<protein>
    <submittedName>
        <fullName evidence="2">Uncharacterized protein</fullName>
    </submittedName>
</protein>
<feature type="region of interest" description="Disordered" evidence="1">
    <location>
        <begin position="328"/>
        <end position="347"/>
    </location>
</feature>
<feature type="region of interest" description="Disordered" evidence="1">
    <location>
        <begin position="467"/>
        <end position="487"/>
    </location>
</feature>
<accession>A0A9P7GPX2</accession>
<feature type="region of interest" description="Disordered" evidence="1">
    <location>
        <begin position="174"/>
        <end position="201"/>
    </location>
</feature>
<feature type="region of interest" description="Disordered" evidence="1">
    <location>
        <begin position="666"/>
        <end position="707"/>
    </location>
</feature>
<feature type="compositionally biased region" description="Polar residues" evidence="1">
    <location>
        <begin position="677"/>
        <end position="686"/>
    </location>
</feature>
<name>A0A9P7GPX2_9AGAR</name>
<keyword evidence="3" id="KW-1185">Reference proteome</keyword>
<feature type="compositionally biased region" description="Low complexity" evidence="1">
    <location>
        <begin position="776"/>
        <end position="785"/>
    </location>
</feature>
<proteinExistence type="predicted"/>
<evidence type="ECO:0000256" key="1">
    <source>
        <dbReference type="SAM" id="MobiDB-lite"/>
    </source>
</evidence>
<dbReference type="EMBL" id="JABCKI010000063">
    <property type="protein sequence ID" value="KAG5653270.1"/>
    <property type="molecule type" value="Genomic_DNA"/>
</dbReference>
<sequence length="824" mass="90313">MSPRGASSANASSSKAASAPYSRRTPGQPKSSRQQFSACGACRMRSDEFADVKAVKLLRRGRRLQQVEAIYGKAAGQSSASPDSTTRTPSIIPQLAPEFFTSPFWSWFTVQRPVLDPVDFPARYISHTKGISSLSPEGNLIATTLVVWASSFGLDERGVSDADDLHSQIPSELELSSKRAGSAEVKGRDMSSEQKRRDHKERTEAMLREILEQIDLHGIMRRPSWDGLRVLLLVLPLLEDAHPLERLAIYEATLSQTQALCTMGSPSSSSITSFPDSVGDDVLVRARIFWYAHMQEGISTAMRGGRLVLDNDDFESFQHTLPSYILGPDNSGLGAPPSPPESLRPMSSHGLLPQHSNHSLLNVHRAFAAPLNLSVVCRKVHAVLTGPKATRRAEEHGLIDAGGMREIWDELDQCWEDFDAMRRRGTTEQESLSLEQYASAWQIYIFECHNNIRESLKQSMSRLNDHSSQTIFTGGSPSRPSSHSSSSPYLSPHHLHVIATRKCLALLPLVLRIIKFHLTQDERGLDHGGLFKWDSGLVRDGCFFAAYLAASVEDDSIDLSTDERDDDLVRGRHRLSTEEGVALCLTAIAEMKWAFSRSEEREETVRMVWENRKVGRNAGRYSLSGPLAGRVQGLGGYPEHSYNKHLAMPPYSSHGYSSLQDRPLLPPLRSPRRAESAPTTAYSTTGHGAHGWPSYTPPGTGTSVATSATGVSINPRGSPLFNSMTGSLSYKTDPHEPFYHVPVDVDHFSFHAPPGPGLGNSPTVAGAPYHHRDPPSSAHSLHSTTSSSYLDPAVFASTGSSIVQPTDAQGCPQFGDDCNSGYYH</sequence>
<evidence type="ECO:0000313" key="3">
    <source>
        <dbReference type="Proteomes" id="UP000717328"/>
    </source>
</evidence>
<comment type="caution">
    <text evidence="2">The sequence shown here is derived from an EMBL/GenBank/DDBJ whole genome shotgun (WGS) entry which is preliminary data.</text>
</comment>